<dbReference type="Gene3D" id="1.25.40.10">
    <property type="entry name" value="Tetratricopeptide repeat domain"/>
    <property type="match status" value="2"/>
</dbReference>
<evidence type="ECO:0000313" key="4">
    <source>
        <dbReference type="Proteomes" id="UP000467840"/>
    </source>
</evidence>
<dbReference type="PROSITE" id="PS51375">
    <property type="entry name" value="PPR"/>
    <property type="match status" value="4"/>
</dbReference>
<dbReference type="InterPro" id="IPR011990">
    <property type="entry name" value="TPR-like_helical_dom_sf"/>
</dbReference>
<reference evidence="3 4" key="1">
    <citation type="journal article" date="2020" name="Mol. Plant">
        <title>The Chromosome-Based Rubber Tree Genome Provides New Insights into Spurge Genome Evolution and Rubber Biosynthesis.</title>
        <authorList>
            <person name="Liu J."/>
            <person name="Shi C."/>
            <person name="Shi C.C."/>
            <person name="Li W."/>
            <person name="Zhang Q.J."/>
            <person name="Zhang Y."/>
            <person name="Li K."/>
            <person name="Lu H.F."/>
            <person name="Shi C."/>
            <person name="Zhu S.T."/>
            <person name="Xiao Z.Y."/>
            <person name="Nan H."/>
            <person name="Yue Y."/>
            <person name="Zhu X.G."/>
            <person name="Wu Y."/>
            <person name="Hong X.N."/>
            <person name="Fan G.Y."/>
            <person name="Tong Y."/>
            <person name="Zhang D."/>
            <person name="Mao C.L."/>
            <person name="Liu Y.L."/>
            <person name="Hao S.J."/>
            <person name="Liu W.Q."/>
            <person name="Lv M.Q."/>
            <person name="Zhang H.B."/>
            <person name="Liu Y."/>
            <person name="Hu-Tang G.R."/>
            <person name="Wang J.P."/>
            <person name="Wang J.H."/>
            <person name="Sun Y.H."/>
            <person name="Ni S.B."/>
            <person name="Chen W.B."/>
            <person name="Zhang X.C."/>
            <person name="Jiao Y.N."/>
            <person name="Eichler E.E."/>
            <person name="Li G.H."/>
            <person name="Liu X."/>
            <person name="Gao L.Z."/>
        </authorList>
    </citation>
    <scope>NUCLEOTIDE SEQUENCE [LARGE SCALE GENOMIC DNA]</scope>
    <source>
        <strain evidence="4">cv. GT1</strain>
        <tissue evidence="3">Leaf</tissue>
    </source>
</reference>
<evidence type="ECO:0000256" key="2">
    <source>
        <dbReference type="PROSITE-ProRule" id="PRU00708"/>
    </source>
</evidence>
<dbReference type="NCBIfam" id="TIGR00756">
    <property type="entry name" value="PPR"/>
    <property type="match status" value="3"/>
</dbReference>
<evidence type="ECO:0000313" key="3">
    <source>
        <dbReference type="EMBL" id="KAF2294416.1"/>
    </source>
</evidence>
<feature type="repeat" description="PPR" evidence="2">
    <location>
        <begin position="99"/>
        <end position="133"/>
    </location>
</feature>
<sequence>MILQKLYNEIQCDKLELDVQLSNDWIEPQNGDSCGSYIGLGESGRAVEAEAIFEEMNDNGLKPRTRAYNALLKGYVKAGSLKDAEFIVSETERNGISPDEHTYSLLIDAYGNAGRWERARIVLKEMEASNVMLNSYVFSRILANYPDRGEWQKSFQVLREMKNSGVRPDRHFYNVMIDTFGNFDCLDHAMATFDRMMSEGYILTQLHGIHL</sequence>
<dbReference type="AlphaFoldDB" id="A0A6A6L2B1"/>
<keyword evidence="1" id="KW-0677">Repeat</keyword>
<dbReference type="Proteomes" id="UP000467840">
    <property type="component" value="Chromosome 7"/>
</dbReference>
<comment type="caution">
    <text evidence="3">The sequence shown here is derived from an EMBL/GenBank/DDBJ whole genome shotgun (WGS) entry which is preliminary data.</text>
</comment>
<dbReference type="FunFam" id="1.25.40.10:FF:001770">
    <property type="entry name" value="Pentatricopeptide repeat-containing protein, chloroplastic isoform A"/>
    <property type="match status" value="1"/>
</dbReference>
<dbReference type="EMBL" id="JAAGAX010000013">
    <property type="protein sequence ID" value="KAF2294416.1"/>
    <property type="molecule type" value="Genomic_DNA"/>
</dbReference>
<keyword evidence="4" id="KW-1185">Reference proteome</keyword>
<evidence type="ECO:0008006" key="5">
    <source>
        <dbReference type="Google" id="ProtNLM"/>
    </source>
</evidence>
<proteinExistence type="predicted"/>
<feature type="repeat" description="PPR" evidence="2">
    <location>
        <begin position="169"/>
        <end position="203"/>
    </location>
</feature>
<feature type="repeat" description="PPR" evidence="2">
    <location>
        <begin position="134"/>
        <end position="168"/>
    </location>
</feature>
<dbReference type="PANTHER" id="PTHR46862">
    <property type="entry name" value="OS07G0661900 PROTEIN"/>
    <property type="match status" value="1"/>
</dbReference>
<feature type="repeat" description="PPR" evidence="2">
    <location>
        <begin position="64"/>
        <end position="98"/>
    </location>
</feature>
<accession>A0A6A6L2B1</accession>
<gene>
    <name evidence="3" type="ORF">GH714_011155</name>
</gene>
<name>A0A6A6L2B1_HEVBR</name>
<organism evidence="3 4">
    <name type="scientific">Hevea brasiliensis</name>
    <name type="common">Para rubber tree</name>
    <name type="synonym">Siphonia brasiliensis</name>
    <dbReference type="NCBI Taxonomy" id="3981"/>
    <lineage>
        <taxon>Eukaryota</taxon>
        <taxon>Viridiplantae</taxon>
        <taxon>Streptophyta</taxon>
        <taxon>Embryophyta</taxon>
        <taxon>Tracheophyta</taxon>
        <taxon>Spermatophyta</taxon>
        <taxon>Magnoliopsida</taxon>
        <taxon>eudicotyledons</taxon>
        <taxon>Gunneridae</taxon>
        <taxon>Pentapetalae</taxon>
        <taxon>rosids</taxon>
        <taxon>fabids</taxon>
        <taxon>Malpighiales</taxon>
        <taxon>Euphorbiaceae</taxon>
        <taxon>Crotonoideae</taxon>
        <taxon>Micrandreae</taxon>
        <taxon>Hevea</taxon>
    </lineage>
</organism>
<dbReference type="PANTHER" id="PTHR46862:SF5">
    <property type="entry name" value="OS02G0170000 PROTEIN"/>
    <property type="match status" value="1"/>
</dbReference>
<protein>
    <recommendedName>
        <fullName evidence="5">Pentacotripeptide-repeat region of PRORP domain-containing protein</fullName>
    </recommendedName>
</protein>
<dbReference type="InterPro" id="IPR002885">
    <property type="entry name" value="PPR_rpt"/>
</dbReference>
<evidence type="ECO:0000256" key="1">
    <source>
        <dbReference type="ARBA" id="ARBA00022737"/>
    </source>
</evidence>
<dbReference type="Pfam" id="PF13812">
    <property type="entry name" value="PPR_3"/>
    <property type="match status" value="2"/>
</dbReference>